<keyword evidence="4" id="KW-1185">Reference proteome</keyword>
<feature type="chain" id="PRO_5042195689" evidence="2">
    <location>
        <begin position="18"/>
        <end position="425"/>
    </location>
</feature>
<protein>
    <submittedName>
        <fullName evidence="3">Uncharacterized protein</fullName>
    </submittedName>
</protein>
<evidence type="ECO:0000313" key="4">
    <source>
        <dbReference type="Proteomes" id="UP001194468"/>
    </source>
</evidence>
<comment type="caution">
    <text evidence="3">The sequence shown here is derived from an EMBL/GenBank/DDBJ whole genome shotgun (WGS) entry which is preliminary data.</text>
</comment>
<evidence type="ECO:0000313" key="3">
    <source>
        <dbReference type="EMBL" id="KAF8437073.1"/>
    </source>
</evidence>
<reference evidence="3" key="2">
    <citation type="journal article" date="2020" name="Nat. Commun.">
        <title>Large-scale genome sequencing of mycorrhizal fungi provides insights into the early evolution of symbiotic traits.</title>
        <authorList>
            <person name="Miyauchi S."/>
            <person name="Kiss E."/>
            <person name="Kuo A."/>
            <person name="Drula E."/>
            <person name="Kohler A."/>
            <person name="Sanchez-Garcia M."/>
            <person name="Morin E."/>
            <person name="Andreopoulos B."/>
            <person name="Barry K.W."/>
            <person name="Bonito G."/>
            <person name="Buee M."/>
            <person name="Carver A."/>
            <person name="Chen C."/>
            <person name="Cichocki N."/>
            <person name="Clum A."/>
            <person name="Culley D."/>
            <person name="Crous P.W."/>
            <person name="Fauchery L."/>
            <person name="Girlanda M."/>
            <person name="Hayes R.D."/>
            <person name="Keri Z."/>
            <person name="LaButti K."/>
            <person name="Lipzen A."/>
            <person name="Lombard V."/>
            <person name="Magnuson J."/>
            <person name="Maillard F."/>
            <person name="Murat C."/>
            <person name="Nolan M."/>
            <person name="Ohm R.A."/>
            <person name="Pangilinan J."/>
            <person name="Pereira M.F."/>
            <person name="Perotto S."/>
            <person name="Peter M."/>
            <person name="Pfister S."/>
            <person name="Riley R."/>
            <person name="Sitrit Y."/>
            <person name="Stielow J.B."/>
            <person name="Szollosi G."/>
            <person name="Zifcakova L."/>
            <person name="Stursova M."/>
            <person name="Spatafora J.W."/>
            <person name="Tedersoo L."/>
            <person name="Vaario L.M."/>
            <person name="Yamada A."/>
            <person name="Yan M."/>
            <person name="Wang P."/>
            <person name="Xu J."/>
            <person name="Bruns T."/>
            <person name="Baldrian P."/>
            <person name="Vilgalys R."/>
            <person name="Dunand C."/>
            <person name="Henrissat B."/>
            <person name="Grigoriev I.V."/>
            <person name="Hibbett D."/>
            <person name="Nagy L.G."/>
            <person name="Martin F.M."/>
        </authorList>
    </citation>
    <scope>NUCLEOTIDE SEQUENCE</scope>
    <source>
        <strain evidence="3">BED1</strain>
    </source>
</reference>
<feature type="signal peptide" evidence="2">
    <location>
        <begin position="1"/>
        <end position="17"/>
    </location>
</feature>
<evidence type="ECO:0000256" key="2">
    <source>
        <dbReference type="SAM" id="SignalP"/>
    </source>
</evidence>
<feature type="transmembrane region" description="Helical" evidence="1">
    <location>
        <begin position="193"/>
        <end position="217"/>
    </location>
</feature>
<dbReference type="EMBL" id="WHUW01000019">
    <property type="protein sequence ID" value="KAF8437073.1"/>
    <property type="molecule type" value="Genomic_DNA"/>
</dbReference>
<dbReference type="PANTHER" id="PTHR35043:SF7">
    <property type="entry name" value="TRANSCRIPTION FACTOR DOMAIN-CONTAINING PROTEIN"/>
    <property type="match status" value="1"/>
</dbReference>
<reference evidence="3" key="1">
    <citation type="submission" date="2019-10" db="EMBL/GenBank/DDBJ databases">
        <authorList>
            <consortium name="DOE Joint Genome Institute"/>
            <person name="Kuo A."/>
            <person name="Miyauchi S."/>
            <person name="Kiss E."/>
            <person name="Drula E."/>
            <person name="Kohler A."/>
            <person name="Sanchez-Garcia M."/>
            <person name="Andreopoulos B."/>
            <person name="Barry K.W."/>
            <person name="Bonito G."/>
            <person name="Buee M."/>
            <person name="Carver A."/>
            <person name="Chen C."/>
            <person name="Cichocki N."/>
            <person name="Clum A."/>
            <person name="Culley D."/>
            <person name="Crous P.W."/>
            <person name="Fauchery L."/>
            <person name="Girlanda M."/>
            <person name="Hayes R."/>
            <person name="Keri Z."/>
            <person name="LaButti K."/>
            <person name="Lipzen A."/>
            <person name="Lombard V."/>
            <person name="Magnuson J."/>
            <person name="Maillard F."/>
            <person name="Morin E."/>
            <person name="Murat C."/>
            <person name="Nolan M."/>
            <person name="Ohm R."/>
            <person name="Pangilinan J."/>
            <person name="Pereira M."/>
            <person name="Perotto S."/>
            <person name="Peter M."/>
            <person name="Riley R."/>
            <person name="Sitrit Y."/>
            <person name="Stielow B."/>
            <person name="Szollosi G."/>
            <person name="Zifcakova L."/>
            <person name="Stursova M."/>
            <person name="Spatafora J.W."/>
            <person name="Tedersoo L."/>
            <person name="Vaario L.-M."/>
            <person name="Yamada A."/>
            <person name="Yan M."/>
            <person name="Wang P."/>
            <person name="Xu J."/>
            <person name="Bruns T."/>
            <person name="Baldrian P."/>
            <person name="Vilgalys R."/>
            <person name="Henrissat B."/>
            <person name="Grigoriev I.V."/>
            <person name="Hibbett D."/>
            <person name="Nagy L.G."/>
            <person name="Martin F.M."/>
        </authorList>
    </citation>
    <scope>NUCLEOTIDE SEQUENCE</scope>
    <source>
        <strain evidence="3">BED1</strain>
    </source>
</reference>
<accession>A0AAD4BQX4</accession>
<feature type="transmembrane region" description="Helical" evidence="1">
    <location>
        <begin position="305"/>
        <end position="325"/>
    </location>
</feature>
<feature type="transmembrane region" description="Helical" evidence="1">
    <location>
        <begin position="381"/>
        <end position="405"/>
    </location>
</feature>
<evidence type="ECO:0000256" key="1">
    <source>
        <dbReference type="SAM" id="Phobius"/>
    </source>
</evidence>
<name>A0AAD4BQX4_BOLED</name>
<keyword evidence="2" id="KW-0732">Signal</keyword>
<sequence length="425" mass="47345">MLRLLLVLFYLAQLVQGTSTNTTSPSCPPPDGTTRSVWGILGSCALTLLICVWHSIHFDIIEDEWTEVCLTKGLWVLGSFVAPEFIVARAAGDWKKARERVIEFRDEGYEWSMKHSFFAEMGGFVYHDDKGHSRTINSREFLKLCKANEIGNPIITAKDIKGRSKSDGLGKMILALQLFWFMLQVVVRGSTGLAVTLIELDTVCMAVLSLLVILFWWDKPLRPDCPYILYYSPPGVELYPRAQSVLSNAWKSDPGCLSTLMSYFIRMWKTRSATGDEETAALVDKNDKPPDSKSRSLVDRIDEGSVIGFSLVFTWTMLGGLHLIAWNFDFPTETEKILWRVASLALAGSPLAVSGLMGLGTVVVNHLNGWVKKWVDTVLSAILYLVVILGVVSRLLLVALMLASLRALPCSAHQTVSWTAYIPHL</sequence>
<gene>
    <name evidence="3" type="ORF">L210DRAFT_2353732</name>
</gene>
<dbReference type="AlphaFoldDB" id="A0AAD4BQX4"/>
<dbReference type="Proteomes" id="UP001194468">
    <property type="component" value="Unassembled WGS sequence"/>
</dbReference>
<feature type="transmembrane region" description="Helical" evidence="1">
    <location>
        <begin position="168"/>
        <end position="187"/>
    </location>
</feature>
<keyword evidence="1" id="KW-0472">Membrane</keyword>
<proteinExistence type="predicted"/>
<feature type="transmembrane region" description="Helical" evidence="1">
    <location>
        <begin position="337"/>
        <end position="360"/>
    </location>
</feature>
<keyword evidence="1" id="KW-0812">Transmembrane</keyword>
<organism evidence="3 4">
    <name type="scientific">Boletus edulis BED1</name>
    <dbReference type="NCBI Taxonomy" id="1328754"/>
    <lineage>
        <taxon>Eukaryota</taxon>
        <taxon>Fungi</taxon>
        <taxon>Dikarya</taxon>
        <taxon>Basidiomycota</taxon>
        <taxon>Agaricomycotina</taxon>
        <taxon>Agaricomycetes</taxon>
        <taxon>Agaricomycetidae</taxon>
        <taxon>Boletales</taxon>
        <taxon>Boletineae</taxon>
        <taxon>Boletaceae</taxon>
        <taxon>Boletoideae</taxon>
        <taxon>Boletus</taxon>
    </lineage>
</organism>
<dbReference type="PANTHER" id="PTHR35043">
    <property type="entry name" value="TRANSCRIPTION FACTOR DOMAIN-CONTAINING PROTEIN"/>
    <property type="match status" value="1"/>
</dbReference>
<keyword evidence="1" id="KW-1133">Transmembrane helix</keyword>